<feature type="domain" description="Sulfotransferase" evidence="1">
    <location>
        <begin position="22"/>
        <end position="148"/>
    </location>
</feature>
<dbReference type="SUPFAM" id="SSF52540">
    <property type="entry name" value="P-loop containing nucleoside triphosphate hydrolases"/>
    <property type="match status" value="1"/>
</dbReference>
<dbReference type="InterPro" id="IPR000863">
    <property type="entry name" value="Sulfotransferase_dom"/>
</dbReference>
<dbReference type="Pfam" id="PF00685">
    <property type="entry name" value="Sulfotransfer_1"/>
    <property type="match status" value="1"/>
</dbReference>
<evidence type="ECO:0000259" key="1">
    <source>
        <dbReference type="Pfam" id="PF00685"/>
    </source>
</evidence>
<dbReference type="AlphaFoldDB" id="A0A484HD80"/>
<reference evidence="2" key="1">
    <citation type="submission" date="2019-01" db="EMBL/GenBank/DDBJ databases">
        <authorList>
            <consortium name="Genoscope - CEA"/>
            <person name="William W."/>
        </authorList>
    </citation>
    <scope>NUCLEOTIDE SEQUENCE</scope>
    <source>
        <strain evidence="2">CR-1</strain>
    </source>
</reference>
<sequence length="289" mass="34547">MTENDFQHIPFSREQRNIDSCVLTNAIPKSGTYLINRIVECLENWENTEVQINHNFYYTFPTHGEAGIFKCLPPSSLKKLINGQFAAAHLPHSKDLEKVIADVSSSRRIKHVFLYRDPRDILVSYTRYVTYSPSYNRTPEARAKQKFMRHNFSNDEDRLTYIIQEKKDNYSVDKEDAYNIKYDFLKYEPWLHSRCAYAIKFEELYSELLEVKRKRLFGKIFKKLFDYLEIDINTIDPIKFYNSVYEKSFTASGEKNKIAQYKHYFKKRHYEMLDNADFKKILDVFGYEQ</sequence>
<dbReference type="InterPro" id="IPR027417">
    <property type="entry name" value="P-loop_NTPase"/>
</dbReference>
<protein>
    <recommendedName>
        <fullName evidence="1">Sulfotransferase domain-containing protein</fullName>
    </recommendedName>
</protein>
<accession>A0A484HD80</accession>
<dbReference type="EMBL" id="CAACVI010000005">
    <property type="protein sequence ID" value="VEN73198.1"/>
    <property type="molecule type" value="Genomic_DNA"/>
</dbReference>
<gene>
    <name evidence="2" type="ORF">EPICR_130015</name>
</gene>
<dbReference type="Gene3D" id="3.40.50.300">
    <property type="entry name" value="P-loop containing nucleotide triphosphate hydrolases"/>
    <property type="match status" value="1"/>
</dbReference>
<proteinExistence type="predicted"/>
<name>A0A484HD80_9BACT</name>
<dbReference type="GO" id="GO:0008146">
    <property type="term" value="F:sulfotransferase activity"/>
    <property type="evidence" value="ECO:0007669"/>
    <property type="project" value="InterPro"/>
</dbReference>
<evidence type="ECO:0000313" key="2">
    <source>
        <dbReference type="EMBL" id="VEN73198.1"/>
    </source>
</evidence>
<organism evidence="2">
    <name type="scientific">uncultured Desulfobacteraceae bacterium</name>
    <dbReference type="NCBI Taxonomy" id="218296"/>
    <lineage>
        <taxon>Bacteria</taxon>
        <taxon>Pseudomonadati</taxon>
        <taxon>Thermodesulfobacteriota</taxon>
        <taxon>Desulfobacteria</taxon>
        <taxon>Desulfobacterales</taxon>
        <taxon>Desulfobacteraceae</taxon>
        <taxon>environmental samples</taxon>
    </lineage>
</organism>